<dbReference type="GO" id="GO:0005524">
    <property type="term" value="F:ATP binding"/>
    <property type="evidence" value="ECO:0007669"/>
    <property type="project" value="UniProtKB-KW"/>
</dbReference>
<evidence type="ECO:0000256" key="1">
    <source>
        <dbReference type="ARBA" id="ARBA00005417"/>
    </source>
</evidence>
<name>A0ABS2K0M3_9GAMM</name>
<accession>A0ABS2K0M3</accession>
<dbReference type="PANTHER" id="PTHR46743">
    <property type="entry name" value="TEICHOIC ACIDS EXPORT ATP-BINDING PROTEIN TAGH"/>
    <property type="match status" value="1"/>
</dbReference>
<evidence type="ECO:0000256" key="4">
    <source>
        <dbReference type="ARBA" id="ARBA00022840"/>
    </source>
</evidence>
<sequence length="466" mass="51302">MYSESCAIDIKNVSKAFPVYERPHHRLVQMLARRNKRRWYNEFVALRDVSFSVPHGETLGIVGRNGSGKSTLLQIICGTQTPTAGEVNVNGRVAALLELGSGFNPEFTGRENVYLNGIVLGLERKEIDDRFDLIASFAEIGDFMERPVRTYSSGMYVRLAFAVAINVSPDILIVDEALSVGDEAFQRKCFARINKIRESGATILFVSHSASTVVELCDRAILLDAGELLAIDTPKYVVSRYQKLLYSPADKVASIRDAIRNESNSNSAPTDAAITNLSDSEQDGQAGSVSRDVNESGERAYFEEGLVPKSTFRYEAAGASIQDPHIETLSGKRVNVLEAGVEYEYVYTTSFERAATNVRYGMLIKTITGLELAGSVTSWSGEGVPYVEAGTLVEVRFRFPCMFASGTYFLNAGVQGCIGEEEIYLDRWLDVAMFKVIHEPGKLGTTIIDLNIVPEISVHHTSMAHT</sequence>
<dbReference type="InterPro" id="IPR003439">
    <property type="entry name" value="ABC_transporter-like_ATP-bd"/>
</dbReference>
<keyword evidence="3" id="KW-0547">Nucleotide-binding</keyword>
<dbReference type="PROSITE" id="PS50893">
    <property type="entry name" value="ABC_TRANSPORTER_2"/>
    <property type="match status" value="1"/>
</dbReference>
<dbReference type="InterPro" id="IPR027417">
    <property type="entry name" value="P-loop_NTPase"/>
</dbReference>
<keyword evidence="4 7" id="KW-0067">ATP-binding</keyword>
<dbReference type="Proteomes" id="UP001430149">
    <property type="component" value="Unassembled WGS sequence"/>
</dbReference>
<keyword evidence="8" id="KW-1185">Reference proteome</keyword>
<dbReference type="Pfam" id="PF00005">
    <property type="entry name" value="ABC_tran"/>
    <property type="match status" value="1"/>
</dbReference>
<evidence type="ECO:0000256" key="3">
    <source>
        <dbReference type="ARBA" id="ARBA00022741"/>
    </source>
</evidence>
<dbReference type="InterPro" id="IPR029439">
    <property type="entry name" value="Wzt_C"/>
</dbReference>
<dbReference type="SUPFAM" id="SSF52540">
    <property type="entry name" value="P-loop containing nucleoside triphosphate hydrolases"/>
    <property type="match status" value="1"/>
</dbReference>
<dbReference type="CDD" id="cd10147">
    <property type="entry name" value="Wzt_C-like"/>
    <property type="match status" value="1"/>
</dbReference>
<gene>
    <name evidence="7" type="ORF">ISP19_04400</name>
</gene>
<dbReference type="InterPro" id="IPR015860">
    <property type="entry name" value="ABC_transpr_TagH-like"/>
</dbReference>
<feature type="compositionally biased region" description="Polar residues" evidence="5">
    <location>
        <begin position="262"/>
        <end position="288"/>
    </location>
</feature>
<organism evidence="7 8">
    <name type="scientific">Dyella flava</name>
    <dbReference type="NCBI Taxonomy" id="1920170"/>
    <lineage>
        <taxon>Bacteria</taxon>
        <taxon>Pseudomonadati</taxon>
        <taxon>Pseudomonadota</taxon>
        <taxon>Gammaproteobacteria</taxon>
        <taxon>Lysobacterales</taxon>
        <taxon>Rhodanobacteraceae</taxon>
        <taxon>Dyella</taxon>
    </lineage>
</organism>
<feature type="region of interest" description="Disordered" evidence="5">
    <location>
        <begin position="262"/>
        <end position="294"/>
    </location>
</feature>
<dbReference type="EMBL" id="JADIKE010000028">
    <property type="protein sequence ID" value="MBM7124610.1"/>
    <property type="molecule type" value="Genomic_DNA"/>
</dbReference>
<dbReference type="CDD" id="cd03220">
    <property type="entry name" value="ABC_KpsT_Wzt"/>
    <property type="match status" value="1"/>
</dbReference>
<comment type="similarity">
    <text evidence="1">Belongs to the ABC transporter superfamily.</text>
</comment>
<feature type="domain" description="ABC transporter" evidence="6">
    <location>
        <begin position="8"/>
        <end position="250"/>
    </location>
</feature>
<protein>
    <submittedName>
        <fullName evidence="7">ABC transporter ATP-binding protein</fullName>
    </submittedName>
</protein>
<dbReference type="RefSeq" id="WP_204680141.1">
    <property type="nucleotide sequence ID" value="NZ_BSNR01000003.1"/>
</dbReference>
<keyword evidence="2" id="KW-0813">Transport</keyword>
<dbReference type="InterPro" id="IPR050683">
    <property type="entry name" value="Bact_Polysacc_Export_ATP-bd"/>
</dbReference>
<evidence type="ECO:0000313" key="8">
    <source>
        <dbReference type="Proteomes" id="UP001430149"/>
    </source>
</evidence>
<dbReference type="SMART" id="SM00382">
    <property type="entry name" value="AAA"/>
    <property type="match status" value="1"/>
</dbReference>
<reference evidence="7" key="1">
    <citation type="submission" date="2020-10" db="EMBL/GenBank/DDBJ databases">
        <title>Phylogeny of dyella-like bacteria.</title>
        <authorList>
            <person name="Fu J."/>
        </authorList>
    </citation>
    <scope>NUCLEOTIDE SEQUENCE</scope>
    <source>
        <strain evidence="7">DHOC52</strain>
    </source>
</reference>
<dbReference type="PANTHER" id="PTHR46743:SF2">
    <property type="entry name" value="TEICHOIC ACIDS EXPORT ATP-BINDING PROTEIN TAGH"/>
    <property type="match status" value="1"/>
</dbReference>
<evidence type="ECO:0000313" key="7">
    <source>
        <dbReference type="EMBL" id="MBM7124610.1"/>
    </source>
</evidence>
<dbReference type="Gene3D" id="3.40.50.300">
    <property type="entry name" value="P-loop containing nucleotide triphosphate hydrolases"/>
    <property type="match status" value="1"/>
</dbReference>
<comment type="caution">
    <text evidence="7">The sequence shown here is derived from an EMBL/GenBank/DDBJ whole genome shotgun (WGS) entry which is preliminary data.</text>
</comment>
<dbReference type="Gene3D" id="2.70.50.60">
    <property type="entry name" value="abc- transporter (atp binding component) like domain"/>
    <property type="match status" value="1"/>
</dbReference>
<evidence type="ECO:0000259" key="6">
    <source>
        <dbReference type="PROSITE" id="PS50893"/>
    </source>
</evidence>
<evidence type="ECO:0000256" key="2">
    <source>
        <dbReference type="ARBA" id="ARBA00022448"/>
    </source>
</evidence>
<proteinExistence type="inferred from homology"/>
<dbReference type="InterPro" id="IPR003593">
    <property type="entry name" value="AAA+_ATPase"/>
</dbReference>
<evidence type="ECO:0000256" key="5">
    <source>
        <dbReference type="SAM" id="MobiDB-lite"/>
    </source>
</evidence>
<dbReference type="Pfam" id="PF14524">
    <property type="entry name" value="Wzt_C"/>
    <property type="match status" value="1"/>
</dbReference>